<feature type="compositionally biased region" description="Acidic residues" evidence="4">
    <location>
        <begin position="451"/>
        <end position="460"/>
    </location>
</feature>
<reference evidence="6 7" key="1">
    <citation type="submission" date="2018-07" db="EMBL/GenBank/DDBJ databases">
        <title>Genomic Encyclopedia of Type Strains, Phase III (KMG-III): the genomes of soil and plant-associated and newly described type strains.</title>
        <authorList>
            <person name="Whitman W."/>
        </authorList>
    </citation>
    <scope>NUCLEOTIDE SEQUENCE [LARGE SCALE GENOMIC DNA]</scope>
    <source>
        <strain evidence="6 7">CECT 8488</strain>
    </source>
</reference>
<feature type="repeat" description="ANK" evidence="3">
    <location>
        <begin position="661"/>
        <end position="693"/>
    </location>
</feature>
<keyword evidence="2 3" id="KW-0040">ANK repeat</keyword>
<keyword evidence="5" id="KW-0812">Transmembrane</keyword>
<evidence type="ECO:0000256" key="2">
    <source>
        <dbReference type="ARBA" id="ARBA00023043"/>
    </source>
</evidence>
<feature type="region of interest" description="Disordered" evidence="4">
    <location>
        <begin position="434"/>
        <end position="544"/>
    </location>
</feature>
<keyword evidence="5" id="KW-0472">Membrane</keyword>
<feature type="compositionally biased region" description="Basic and acidic residues" evidence="4">
    <location>
        <begin position="525"/>
        <end position="537"/>
    </location>
</feature>
<evidence type="ECO:0000313" key="6">
    <source>
        <dbReference type="EMBL" id="RED52223.1"/>
    </source>
</evidence>
<proteinExistence type="predicted"/>
<dbReference type="EMBL" id="QRDW01000002">
    <property type="protein sequence ID" value="RED52223.1"/>
    <property type="molecule type" value="Genomic_DNA"/>
</dbReference>
<feature type="compositionally biased region" description="Polar residues" evidence="4">
    <location>
        <begin position="496"/>
        <end position="510"/>
    </location>
</feature>
<sequence length="883" mass="96903">MIREISEGDLGAMDEYEPDDTLLNLSSYWIQGRQGQKWRNIESHKDPLRAVRHLQLLIINDQHDELRLIMARTSAITGEVEYSHMASFEGGGTRNPDAEELAEVLEQTRPWDPDHDTEPDAQIPLFEPESPAAEQVPLLDMQDLHQRNVAPEKAGRSMGTAPRPEWPMVAETPPDPPPAPRSLDEAYRTSFIPQQDRWRDKPPLSPPFPPEISPAPERRARLKPSWAKQLLAASLLFGIVAVGSAAIYAHPGQSKHLAMDLYDQIQLMLPNPALPSLIRAKDTDGVARALAQGADPNMRDWDGRPVMMIATDRQAYAILDLLLAAGADPHQRQPGGSILHTWAKDGDVGAIKQVLASGARPDSGRITEKCLSPLATAIAHGRLRSSLALARGGASLEAMPGCDLGPMDLAASHPDIFDRLSALQADRNAVLAQDQSRQKTIREGNRQLVSIDEETSETQETDSSAASDLPTAIARNMIPSDRLEKPASLPEPADNQDVSTDQFLSPSSILDSAPATVAEGEPNVDPDRDKLAIRPPERPAVPEVAAQPILDAAKLSDYLKHAIDRQDLHSLRHMLQEWPDNIAPSDIRVAASDQWGSNQRPIMDYALMQGQLEAAKDLSAAGFQPTDQLLHLALDQYGNPQFAAVTNFLLNNGAKVNSVVKGMTPLIRAVIRADLKAVDRLLARGADITFKTDKGETVLDFAKGAGRTDILERISVAYHEEKFRPVMFGLSWRDRLADVQDRVSRCQTVAEGFTACLLNDADWLPDGRVIVQFDNRAGGTLASIQVDSTLMQSPETAKERFEEVALEIQKRLPGSAQPHQARQAMDGPNFFTSLQPGSNTGAYYNYWSDKDQSVPIFIHLKLSGYDAGSGYYRVLIGNPFQAG</sequence>
<dbReference type="Proteomes" id="UP000256845">
    <property type="component" value="Unassembled WGS sequence"/>
</dbReference>
<dbReference type="PROSITE" id="PS50088">
    <property type="entry name" value="ANK_REPEAT"/>
    <property type="match status" value="1"/>
</dbReference>
<accession>A0A3D9HRT5</accession>
<dbReference type="RefSeq" id="WP_115935774.1">
    <property type="nucleotide sequence ID" value="NZ_QRDW01000002.1"/>
</dbReference>
<dbReference type="InterPro" id="IPR002110">
    <property type="entry name" value="Ankyrin_rpt"/>
</dbReference>
<dbReference type="OrthoDB" id="188107at2"/>
<keyword evidence="5" id="KW-1133">Transmembrane helix</keyword>
<feature type="compositionally biased region" description="Basic and acidic residues" evidence="4">
    <location>
        <begin position="436"/>
        <end position="445"/>
    </location>
</feature>
<keyword evidence="7" id="KW-1185">Reference proteome</keyword>
<keyword evidence="1" id="KW-0677">Repeat</keyword>
<feature type="region of interest" description="Disordered" evidence="4">
    <location>
        <begin position="149"/>
        <end position="216"/>
    </location>
</feature>
<dbReference type="AlphaFoldDB" id="A0A3D9HRT5"/>
<evidence type="ECO:0000256" key="4">
    <source>
        <dbReference type="SAM" id="MobiDB-lite"/>
    </source>
</evidence>
<dbReference type="Pfam" id="PF00023">
    <property type="entry name" value="Ank"/>
    <property type="match status" value="1"/>
</dbReference>
<protein>
    <submittedName>
        <fullName evidence="6">Ankyrin repeat protein</fullName>
    </submittedName>
</protein>
<dbReference type="InterPro" id="IPR036770">
    <property type="entry name" value="Ankyrin_rpt-contain_sf"/>
</dbReference>
<dbReference type="SMART" id="SM00248">
    <property type="entry name" value="ANK"/>
    <property type="match status" value="4"/>
</dbReference>
<comment type="caution">
    <text evidence="6">The sequence shown here is derived from an EMBL/GenBank/DDBJ whole genome shotgun (WGS) entry which is preliminary data.</text>
</comment>
<evidence type="ECO:0000313" key="7">
    <source>
        <dbReference type="Proteomes" id="UP000256845"/>
    </source>
</evidence>
<feature type="transmembrane region" description="Helical" evidence="5">
    <location>
        <begin position="230"/>
        <end position="249"/>
    </location>
</feature>
<organism evidence="6 7">
    <name type="scientific">Aestuariispira insulae</name>
    <dbReference type="NCBI Taxonomy" id="1461337"/>
    <lineage>
        <taxon>Bacteria</taxon>
        <taxon>Pseudomonadati</taxon>
        <taxon>Pseudomonadota</taxon>
        <taxon>Alphaproteobacteria</taxon>
        <taxon>Rhodospirillales</taxon>
        <taxon>Kiloniellaceae</taxon>
        <taxon>Aestuariispira</taxon>
    </lineage>
</organism>
<dbReference type="Gene3D" id="1.25.40.20">
    <property type="entry name" value="Ankyrin repeat-containing domain"/>
    <property type="match status" value="2"/>
</dbReference>
<name>A0A3D9HRT5_9PROT</name>
<dbReference type="PROSITE" id="PS50297">
    <property type="entry name" value="ANK_REP_REGION"/>
    <property type="match status" value="1"/>
</dbReference>
<evidence type="ECO:0000256" key="3">
    <source>
        <dbReference type="PROSITE-ProRule" id="PRU00023"/>
    </source>
</evidence>
<gene>
    <name evidence="6" type="ORF">DFP90_102241</name>
</gene>
<dbReference type="SUPFAM" id="SSF48403">
    <property type="entry name" value="Ankyrin repeat"/>
    <property type="match status" value="2"/>
</dbReference>
<dbReference type="PANTHER" id="PTHR24171">
    <property type="entry name" value="ANKYRIN REPEAT DOMAIN-CONTAINING PROTEIN 39-RELATED"/>
    <property type="match status" value="1"/>
</dbReference>
<feature type="compositionally biased region" description="Pro residues" evidence="4">
    <location>
        <begin position="203"/>
        <end position="213"/>
    </location>
</feature>
<evidence type="ECO:0000256" key="1">
    <source>
        <dbReference type="ARBA" id="ARBA00022737"/>
    </source>
</evidence>
<evidence type="ECO:0000256" key="5">
    <source>
        <dbReference type="SAM" id="Phobius"/>
    </source>
</evidence>